<dbReference type="GO" id="GO:0052925">
    <property type="term" value="F:dol-P-Man:Man(5)GlcNAc(2)-PP-Dol alpha-1,3-mannosyltransferase activity"/>
    <property type="evidence" value="ECO:0007669"/>
    <property type="project" value="UniProtKB-EC"/>
</dbReference>
<protein>
    <recommendedName>
        <fullName evidence="3">dolichyl-P-Man:Man5GlcNAc2-PP-dolichol alpha-1,3-mannosyltransferase</fullName>
        <ecNumber evidence="3">2.4.1.258</ecNumber>
    </recommendedName>
</protein>
<gene>
    <name evidence="12" type="primary">ALG3</name>
    <name evidence="12" type="ORF">Esi_0159_0022</name>
</gene>
<evidence type="ECO:0000256" key="9">
    <source>
        <dbReference type="ARBA" id="ARBA00023136"/>
    </source>
</evidence>
<evidence type="ECO:0000256" key="2">
    <source>
        <dbReference type="ARBA" id="ARBA00004922"/>
    </source>
</evidence>
<feature type="transmembrane region" description="Helical" evidence="11">
    <location>
        <begin position="112"/>
        <end position="129"/>
    </location>
</feature>
<dbReference type="EC" id="2.4.1.258" evidence="3"/>
<feature type="transmembrane region" description="Helical" evidence="11">
    <location>
        <begin position="365"/>
        <end position="388"/>
    </location>
</feature>
<dbReference type="PANTHER" id="PTHR12646">
    <property type="entry name" value="NOT56 - RELATED"/>
    <property type="match status" value="1"/>
</dbReference>
<organism evidence="12 13">
    <name type="scientific">Ectocarpus siliculosus</name>
    <name type="common">Brown alga</name>
    <name type="synonym">Conferva siliculosa</name>
    <dbReference type="NCBI Taxonomy" id="2880"/>
    <lineage>
        <taxon>Eukaryota</taxon>
        <taxon>Sar</taxon>
        <taxon>Stramenopiles</taxon>
        <taxon>Ochrophyta</taxon>
        <taxon>PX clade</taxon>
        <taxon>Phaeophyceae</taxon>
        <taxon>Ectocarpales</taxon>
        <taxon>Ectocarpaceae</taxon>
        <taxon>Ectocarpus</taxon>
    </lineage>
</organism>
<keyword evidence="9 11" id="KW-0472">Membrane</keyword>
<dbReference type="OrthoDB" id="20028at2759"/>
<feature type="transmembrane region" description="Helical" evidence="11">
    <location>
        <begin position="27"/>
        <end position="52"/>
    </location>
</feature>
<comment type="subcellular location">
    <subcellularLocation>
        <location evidence="1">Endoplasmic reticulum membrane</location>
        <topology evidence="1">Multi-pass membrane protein</topology>
    </subcellularLocation>
</comment>
<dbReference type="eggNOG" id="KOG2762">
    <property type="taxonomic scope" value="Eukaryota"/>
</dbReference>
<evidence type="ECO:0000256" key="3">
    <source>
        <dbReference type="ARBA" id="ARBA00011964"/>
    </source>
</evidence>
<feature type="transmembrane region" description="Helical" evidence="11">
    <location>
        <begin position="84"/>
        <end position="100"/>
    </location>
</feature>
<dbReference type="AlphaFoldDB" id="D7FLD1"/>
<dbReference type="Proteomes" id="UP000002630">
    <property type="component" value="Unassembled WGS sequence"/>
</dbReference>
<dbReference type="InParanoid" id="D7FLD1"/>
<evidence type="ECO:0000313" key="13">
    <source>
        <dbReference type="Proteomes" id="UP000002630"/>
    </source>
</evidence>
<feature type="transmembrane region" description="Helical" evidence="11">
    <location>
        <begin position="190"/>
        <end position="210"/>
    </location>
</feature>
<name>D7FLD1_ECTSI</name>
<dbReference type="Pfam" id="PF05208">
    <property type="entry name" value="ALG3"/>
    <property type="match status" value="1"/>
</dbReference>
<sequence length="432" mass="47167">MFGTANRLLRVATSSLARSDARGDGGLVSLALAGAVLAEIALCGIIIARIAYTEIDWVAYMQEVKGFLDGERNYLNLRGDTGPLVYPAGFVYAYSLLYWVTDRGEDIFTAQYIFMGVYVSLMVMVLSIYRRAGSGAMPLWSILLVCTSRRVHSIFVLRLFNDGVAMWLLYGAVYLFLLNRWRLGCVSYSLAVGVKMNILLFAPGLLLLLVQANGVGGAAVCLSICAGVQLLLGAPFLLHHPVAYLSRSFELGRVFKFEWTVNFKFLTEEAFVSPGLSIALLALTLAVLALFASKWLRSAREVETFSASDLRAGEGAGGATGGAVNARLHPEYVVKTLFVSNFIGIVFCRSLHYQFYSWYYHTLPFLLWQTGLPVALRLVVLCGVEVGFNVFPATALSSGVLQVCHVAILAGLWVSPVVVKRKVATPAAAKRQ</sequence>
<proteinExistence type="predicted"/>
<keyword evidence="5 12" id="KW-0808">Transferase</keyword>
<keyword evidence="4 12" id="KW-0328">Glycosyltransferase</keyword>
<feature type="transmembrane region" description="Helical" evidence="11">
    <location>
        <begin position="271"/>
        <end position="291"/>
    </location>
</feature>
<evidence type="ECO:0000256" key="5">
    <source>
        <dbReference type="ARBA" id="ARBA00022679"/>
    </source>
</evidence>
<evidence type="ECO:0000256" key="7">
    <source>
        <dbReference type="ARBA" id="ARBA00022824"/>
    </source>
</evidence>
<comment type="pathway">
    <text evidence="2">Protein modification; protein glycosylation.</text>
</comment>
<dbReference type="GO" id="GO:0005789">
    <property type="term" value="C:endoplasmic reticulum membrane"/>
    <property type="evidence" value="ECO:0007669"/>
    <property type="project" value="UniProtKB-SubCell"/>
</dbReference>
<reference evidence="12 13" key="1">
    <citation type="journal article" date="2010" name="Nature">
        <title>The Ectocarpus genome and the independent evolution of multicellularity in brown algae.</title>
        <authorList>
            <person name="Cock J.M."/>
            <person name="Sterck L."/>
            <person name="Rouze P."/>
            <person name="Scornet D."/>
            <person name="Allen A.E."/>
            <person name="Amoutzias G."/>
            <person name="Anthouard V."/>
            <person name="Artiguenave F."/>
            <person name="Aury J.M."/>
            <person name="Badger J.H."/>
            <person name="Beszteri B."/>
            <person name="Billiau K."/>
            <person name="Bonnet E."/>
            <person name="Bothwell J.H."/>
            <person name="Bowler C."/>
            <person name="Boyen C."/>
            <person name="Brownlee C."/>
            <person name="Carrano C.J."/>
            <person name="Charrier B."/>
            <person name="Cho G.Y."/>
            <person name="Coelho S.M."/>
            <person name="Collen J."/>
            <person name="Corre E."/>
            <person name="Da Silva C."/>
            <person name="Delage L."/>
            <person name="Delaroque N."/>
            <person name="Dittami S.M."/>
            <person name="Doulbeau S."/>
            <person name="Elias M."/>
            <person name="Farnham G."/>
            <person name="Gachon C.M."/>
            <person name="Gschloessl B."/>
            <person name="Heesch S."/>
            <person name="Jabbari K."/>
            <person name="Jubin C."/>
            <person name="Kawai H."/>
            <person name="Kimura K."/>
            <person name="Kloareg B."/>
            <person name="Kupper F.C."/>
            <person name="Lang D."/>
            <person name="Le Bail A."/>
            <person name="Leblanc C."/>
            <person name="Lerouge P."/>
            <person name="Lohr M."/>
            <person name="Lopez P.J."/>
            <person name="Martens C."/>
            <person name="Maumus F."/>
            <person name="Michel G."/>
            <person name="Miranda-Saavedra D."/>
            <person name="Morales J."/>
            <person name="Moreau H."/>
            <person name="Motomura T."/>
            <person name="Nagasato C."/>
            <person name="Napoli C.A."/>
            <person name="Nelson D.R."/>
            <person name="Nyvall-Collen P."/>
            <person name="Peters A.F."/>
            <person name="Pommier C."/>
            <person name="Potin P."/>
            <person name="Poulain J."/>
            <person name="Quesneville H."/>
            <person name="Read B."/>
            <person name="Rensing S.A."/>
            <person name="Ritter A."/>
            <person name="Rousvoal S."/>
            <person name="Samanta M."/>
            <person name="Samson G."/>
            <person name="Schroeder D.C."/>
            <person name="Segurens B."/>
            <person name="Strittmatter M."/>
            <person name="Tonon T."/>
            <person name="Tregear J.W."/>
            <person name="Valentin K."/>
            <person name="von Dassow P."/>
            <person name="Yamagishi T."/>
            <person name="Van de Peer Y."/>
            <person name="Wincker P."/>
        </authorList>
    </citation>
    <scope>NUCLEOTIDE SEQUENCE [LARGE SCALE GENOMIC DNA]</scope>
    <source>
        <strain evidence="13">Ec32 / CCAP1310/4</strain>
    </source>
</reference>
<evidence type="ECO:0000256" key="11">
    <source>
        <dbReference type="SAM" id="Phobius"/>
    </source>
</evidence>
<dbReference type="STRING" id="2880.D7FLD1"/>
<feature type="transmembrane region" description="Helical" evidence="11">
    <location>
        <begin position="395"/>
        <end position="414"/>
    </location>
</feature>
<keyword evidence="13" id="KW-1185">Reference proteome</keyword>
<feature type="transmembrane region" description="Helical" evidence="11">
    <location>
        <begin position="217"/>
        <end position="238"/>
    </location>
</feature>
<evidence type="ECO:0000256" key="6">
    <source>
        <dbReference type="ARBA" id="ARBA00022692"/>
    </source>
</evidence>
<evidence type="ECO:0000256" key="1">
    <source>
        <dbReference type="ARBA" id="ARBA00004477"/>
    </source>
</evidence>
<evidence type="ECO:0000256" key="8">
    <source>
        <dbReference type="ARBA" id="ARBA00022989"/>
    </source>
</evidence>
<comment type="catalytic activity">
    <reaction evidence="10">
        <text>an alpha-D-Man-(1-&gt;2)-alpha-D-Man-(1-&gt;2)-alpha-D-Man-(1-&gt;3)-[alpha-D-Man-(1-&gt;6)]-beta-D-Man-(1-&gt;4)-beta-D-GlcNAc-(1-&gt;4)-alpha-D-GlcNAc-diphospho-di-trans,poly-cis-dolichol + a di-trans,poly-cis-dolichyl beta-D-mannosyl phosphate = an alpha-D-Man-(1-&gt;2)-alpha-D-Man-(1-&gt;2)-alpha-D-Man-(1-&gt;3)-[alpha-D-Man-(1-&gt;3)-alpha-D-Man-(1-&gt;6)]-beta-D-Man-(1-&gt;4)-beta-D-GlcNAc-(1-&gt;4)-alpha-D-GlcNAc-diphospho-di-trans,poly-cis-dolichol + a di-trans,poly-cis-dolichyl phosphate + H(+)</text>
        <dbReference type="Rhea" id="RHEA:29527"/>
        <dbReference type="Rhea" id="RHEA-COMP:19498"/>
        <dbReference type="Rhea" id="RHEA-COMP:19501"/>
        <dbReference type="Rhea" id="RHEA-COMP:19516"/>
        <dbReference type="Rhea" id="RHEA-COMP:19517"/>
        <dbReference type="ChEBI" id="CHEBI:15378"/>
        <dbReference type="ChEBI" id="CHEBI:57683"/>
        <dbReference type="ChEBI" id="CHEBI:58211"/>
        <dbReference type="ChEBI" id="CHEBI:132515"/>
        <dbReference type="ChEBI" id="CHEBI:132516"/>
        <dbReference type="EC" id="2.4.1.258"/>
    </reaction>
    <physiologicalReaction direction="left-to-right" evidence="10">
        <dbReference type="Rhea" id="RHEA:29528"/>
    </physiologicalReaction>
</comment>
<evidence type="ECO:0000313" key="12">
    <source>
        <dbReference type="EMBL" id="CBJ29699.1"/>
    </source>
</evidence>
<keyword evidence="6 11" id="KW-0812">Transmembrane</keyword>
<accession>D7FLD1</accession>
<dbReference type="EMBL" id="FN649760">
    <property type="protein sequence ID" value="CBJ29699.1"/>
    <property type="molecule type" value="Genomic_DNA"/>
</dbReference>
<evidence type="ECO:0000256" key="10">
    <source>
        <dbReference type="ARBA" id="ARBA00049506"/>
    </source>
</evidence>
<feature type="transmembrane region" description="Helical" evidence="11">
    <location>
        <begin position="159"/>
        <end position="178"/>
    </location>
</feature>
<evidence type="ECO:0000256" key="4">
    <source>
        <dbReference type="ARBA" id="ARBA00022676"/>
    </source>
</evidence>
<keyword evidence="8 11" id="KW-1133">Transmembrane helix</keyword>
<dbReference type="PANTHER" id="PTHR12646:SF0">
    <property type="entry name" value="DOL-P-MAN:MAN(5)GLCNAC(2)-PP-DOL ALPHA-1,3-MANNOSYLTRANSFERASE"/>
    <property type="match status" value="1"/>
</dbReference>
<dbReference type="InterPro" id="IPR007873">
    <property type="entry name" value="Glycosyltransferase_ALG3"/>
</dbReference>
<keyword evidence="7" id="KW-0256">Endoplasmic reticulum</keyword>